<dbReference type="Proteomes" id="UP001153365">
    <property type="component" value="Unassembled WGS sequence"/>
</dbReference>
<feature type="compositionally biased region" description="Basic residues" evidence="2">
    <location>
        <begin position="878"/>
        <end position="914"/>
    </location>
</feature>
<feature type="compositionally biased region" description="Polar residues" evidence="2">
    <location>
        <begin position="486"/>
        <end position="507"/>
    </location>
</feature>
<dbReference type="EMBL" id="CALTRL010002895">
    <property type="protein sequence ID" value="CAH7677072.1"/>
    <property type="molecule type" value="Genomic_DNA"/>
</dbReference>
<feature type="compositionally biased region" description="Low complexity" evidence="2">
    <location>
        <begin position="1106"/>
        <end position="1118"/>
    </location>
</feature>
<feature type="compositionally biased region" description="Low complexity" evidence="2">
    <location>
        <begin position="420"/>
        <end position="430"/>
    </location>
</feature>
<dbReference type="GO" id="GO:0003729">
    <property type="term" value="F:mRNA binding"/>
    <property type="evidence" value="ECO:0007669"/>
    <property type="project" value="TreeGrafter"/>
</dbReference>
<dbReference type="PANTHER" id="PTHR12854">
    <property type="entry name" value="ATAXIN 2-RELATED"/>
    <property type="match status" value="1"/>
</dbReference>
<evidence type="ECO:0000313" key="5">
    <source>
        <dbReference type="Proteomes" id="UP001153365"/>
    </source>
</evidence>
<dbReference type="GO" id="GO:0034063">
    <property type="term" value="P:stress granule assembly"/>
    <property type="evidence" value="ECO:0007669"/>
    <property type="project" value="TreeGrafter"/>
</dbReference>
<evidence type="ECO:0000256" key="2">
    <source>
        <dbReference type="SAM" id="MobiDB-lite"/>
    </source>
</evidence>
<feature type="region of interest" description="Disordered" evidence="2">
    <location>
        <begin position="787"/>
        <end position="836"/>
    </location>
</feature>
<feature type="compositionally biased region" description="Gly residues" evidence="2">
    <location>
        <begin position="1140"/>
        <end position="1151"/>
    </location>
</feature>
<feature type="compositionally biased region" description="Gly residues" evidence="2">
    <location>
        <begin position="1186"/>
        <end position="1197"/>
    </location>
</feature>
<feature type="region of interest" description="Disordered" evidence="2">
    <location>
        <begin position="377"/>
        <end position="399"/>
    </location>
</feature>
<feature type="compositionally biased region" description="Low complexity" evidence="2">
    <location>
        <begin position="25"/>
        <end position="36"/>
    </location>
</feature>
<feature type="compositionally biased region" description="Polar residues" evidence="2">
    <location>
        <begin position="543"/>
        <end position="568"/>
    </location>
</feature>
<name>A0AAV0B2V9_PHAPC</name>
<feature type="compositionally biased region" description="Low complexity" evidence="2">
    <location>
        <begin position="72"/>
        <end position="84"/>
    </location>
</feature>
<evidence type="ECO:0000259" key="3">
    <source>
        <dbReference type="SMART" id="SM01272"/>
    </source>
</evidence>
<keyword evidence="5" id="KW-1185">Reference proteome</keyword>
<feature type="region of interest" description="Disordered" evidence="2">
    <location>
        <begin position="1012"/>
        <end position="1079"/>
    </location>
</feature>
<keyword evidence="1" id="KW-0175">Coiled coil</keyword>
<dbReference type="InterPro" id="IPR025852">
    <property type="entry name" value="SM_dom_ATX"/>
</dbReference>
<gene>
    <name evidence="4" type="ORF">PPACK8108_LOCUS12197</name>
</gene>
<protein>
    <submittedName>
        <fullName evidence="4">Expressed protein</fullName>
    </submittedName>
</protein>
<feature type="compositionally biased region" description="Low complexity" evidence="2">
    <location>
        <begin position="461"/>
        <end position="485"/>
    </location>
</feature>
<comment type="caution">
    <text evidence="4">The sequence shown here is derived from an EMBL/GenBank/DDBJ whole genome shotgun (WGS) entry which is preliminary data.</text>
</comment>
<reference evidence="4" key="1">
    <citation type="submission" date="2022-06" db="EMBL/GenBank/DDBJ databases">
        <authorList>
            <consortium name="SYNGENTA / RWTH Aachen University"/>
        </authorList>
    </citation>
    <scope>NUCLEOTIDE SEQUENCE</scope>
</reference>
<dbReference type="Pfam" id="PF14438">
    <property type="entry name" value="SM-ATX"/>
    <property type="match status" value="1"/>
</dbReference>
<feature type="region of interest" description="Disordered" evidence="2">
    <location>
        <begin position="1100"/>
        <end position="1260"/>
    </location>
</feature>
<dbReference type="InterPro" id="IPR009604">
    <property type="entry name" value="LsmAD_domain"/>
</dbReference>
<feature type="compositionally biased region" description="Low complexity" evidence="2">
    <location>
        <begin position="1126"/>
        <end position="1139"/>
    </location>
</feature>
<feature type="compositionally biased region" description="Gly residues" evidence="2">
    <location>
        <begin position="1224"/>
        <end position="1248"/>
    </location>
</feature>
<accession>A0AAV0B2V9</accession>
<dbReference type="SMART" id="SM01272">
    <property type="entry name" value="LsmAD"/>
    <property type="match status" value="1"/>
</dbReference>
<feature type="compositionally biased region" description="Polar residues" evidence="2">
    <location>
        <begin position="745"/>
        <end position="762"/>
    </location>
</feature>
<dbReference type="AlphaFoldDB" id="A0AAV0B2V9"/>
<feature type="region of interest" description="Disordered" evidence="2">
    <location>
        <begin position="538"/>
        <end position="575"/>
    </location>
</feature>
<dbReference type="Pfam" id="PF06741">
    <property type="entry name" value="LsmAD"/>
    <property type="match status" value="1"/>
</dbReference>
<dbReference type="GO" id="GO:0010494">
    <property type="term" value="C:cytoplasmic stress granule"/>
    <property type="evidence" value="ECO:0007669"/>
    <property type="project" value="TreeGrafter"/>
</dbReference>
<feature type="compositionally biased region" description="Polar residues" evidence="2">
    <location>
        <begin position="441"/>
        <end position="450"/>
    </location>
</feature>
<feature type="region of interest" description="Disordered" evidence="2">
    <location>
        <begin position="72"/>
        <end position="96"/>
    </location>
</feature>
<organism evidence="4 5">
    <name type="scientific">Phakopsora pachyrhizi</name>
    <name type="common">Asian soybean rust disease fungus</name>
    <dbReference type="NCBI Taxonomy" id="170000"/>
    <lineage>
        <taxon>Eukaryota</taxon>
        <taxon>Fungi</taxon>
        <taxon>Dikarya</taxon>
        <taxon>Basidiomycota</taxon>
        <taxon>Pucciniomycotina</taxon>
        <taxon>Pucciniomycetes</taxon>
        <taxon>Pucciniales</taxon>
        <taxon>Phakopsoraceae</taxon>
        <taxon>Phakopsora</taxon>
    </lineage>
</organism>
<feature type="compositionally biased region" description="Basic residues" evidence="2">
    <location>
        <begin position="10"/>
        <end position="24"/>
    </location>
</feature>
<feature type="coiled-coil region" evidence="1">
    <location>
        <begin position="580"/>
        <end position="607"/>
    </location>
</feature>
<feature type="region of interest" description="Disordered" evidence="2">
    <location>
        <begin position="878"/>
        <end position="938"/>
    </location>
</feature>
<feature type="compositionally biased region" description="Low complexity" evidence="2">
    <location>
        <begin position="1214"/>
        <end position="1223"/>
    </location>
</feature>
<feature type="compositionally biased region" description="Low complexity" evidence="2">
    <location>
        <begin position="924"/>
        <end position="938"/>
    </location>
</feature>
<feature type="region of interest" description="Disordered" evidence="2">
    <location>
        <begin position="1"/>
        <end position="56"/>
    </location>
</feature>
<proteinExistence type="predicted"/>
<dbReference type="InterPro" id="IPR045117">
    <property type="entry name" value="ATXN2-like"/>
</dbReference>
<feature type="compositionally biased region" description="Polar residues" evidence="2">
    <location>
        <begin position="800"/>
        <end position="824"/>
    </location>
</feature>
<feature type="domain" description="LsmAD" evidence="3">
    <location>
        <begin position="339"/>
        <end position="411"/>
    </location>
</feature>
<evidence type="ECO:0000256" key="1">
    <source>
        <dbReference type="SAM" id="Coils"/>
    </source>
</evidence>
<sequence>MSNLSSGPQSHHHHKSRQNSHHSHSGSNLSNQGSHNKNSTHGLNPGSGPGAKKNVRAWGNINSNSIIINNNNNNNNNNNTMSNNGGPAGAWRNGSPSGNLNPSPHFANGIPQTSSSLVSNYNQQHPHHMHSAAVNDDKLVMKAMHDRMVWFIMTLVGVTVTATTKSGQRFQGLLSSAVTEAELCITLKRAVELPIASTSSTPAASRTPPVVKSTLIILAKELVEVVASDIDLDQVSSVAAGAPQIGTGFKTDAETLGYRVDSNGQPIIREKELKTWAPSAADLPASPPADGASKKLSDQEILNGLEDALFPKGGDSDSNINKRTFDQPWDQFEANEKLFGTRTDFDEEMYTTKLDRSAKDFKERERKAEMIAREIMASSSSNPHVQEERGMAVADDSGMNEEDKYGAVIRGEGAYVPPGARKGAAANRGALQPPANKTAVALQSQGSGSSMARHLKSTNESDAISANAKANISSPGQGPKPQGKPLSSNASPSLSTATSINNVNKDFSNNQTSQALRQITSQASSQATLQASVATPVPLPSLAQPSTGAANPTIPSTRKTSTHQQTKLTKPPDEVTPRFKAFVSDEKERLQQKKKDLLKKEKETRLADLRAFSLSFKLPMALPKDLEPIIKKSANPAVSNSSEKVTAALPEKDPRKLQQIAEDAGRRASTTLATTQEKSHVRYLSKVHNPSNLQIVATVNSTAARVLPNQIGRPPIHPSVAIGLKRLGPLAVIPPYKPNKQKAIVTSSTSTANPTKESSAPTQPKVASRATSMVAKDLKMNQKTAAFNPSAKTFSPVPGQKNSGHSNRKSSQPQEVSSGTSNPFFGNKTIKKGSSSMHVKEEFTPFKNYNVPEASSVGPAWSFTGKSYRQLFGASIPSHHHAPSHHHPHFVPHMAHHPGQHPPQHAHHHNHQHPQPHNGGGGNNHPQSHHPQSMMSNMMAPPMHMQQSQQPHQSHHHHQPNVMSQMISEEDGMPTGMNNNGHYMMGNGPGVIVNGHGMMVAGTGAGMPVPGSHGYIPNNAPGIGQQQQPHPHHLPPPIPPYMYHPQQQQPPPHPSPQSPYNGSYRHSHNGPTINSGVPYGPPIPVGVNIGGPVPASAYPPVGPGSGPNNSSGPYMGQMSGYGGSPMMGPGPVNNQNPGVGHNGGGNGGGSNGSNSQAHVYSPQLGGMPGHGPPPMYPPQMYHQQGGNVGGGSAGGGPPVSIGNLSAGGAGHGPSSGPSPTSGGPTSGNSGGGGNGGGGRGNGGGGNGSAPGHHYNYPVAT</sequence>
<feature type="region of interest" description="Disordered" evidence="2">
    <location>
        <begin position="745"/>
        <end position="771"/>
    </location>
</feature>
<feature type="region of interest" description="Disordered" evidence="2">
    <location>
        <begin position="420"/>
        <end position="507"/>
    </location>
</feature>
<dbReference type="PANTHER" id="PTHR12854:SF7">
    <property type="entry name" value="ATAXIN-2 HOMOLOG"/>
    <property type="match status" value="1"/>
</dbReference>
<evidence type="ECO:0000313" key="4">
    <source>
        <dbReference type="EMBL" id="CAH7677072.1"/>
    </source>
</evidence>
<feature type="compositionally biased region" description="Pro residues" evidence="2">
    <location>
        <begin position="1034"/>
        <end position="1057"/>
    </location>
</feature>